<dbReference type="EMBL" id="BARS01037032">
    <property type="protein sequence ID" value="GAG21687.1"/>
    <property type="molecule type" value="Genomic_DNA"/>
</dbReference>
<name>X0WEQ7_9ZZZZ</name>
<accession>X0WEQ7</accession>
<feature type="non-terminal residue" evidence="1">
    <location>
        <position position="185"/>
    </location>
</feature>
<comment type="caution">
    <text evidence="1">The sequence shown here is derived from an EMBL/GenBank/DDBJ whole genome shotgun (WGS) entry which is preliminary data.</text>
</comment>
<dbReference type="AlphaFoldDB" id="X0WEQ7"/>
<evidence type="ECO:0000313" key="1">
    <source>
        <dbReference type="EMBL" id="GAG21687.1"/>
    </source>
</evidence>
<protein>
    <submittedName>
        <fullName evidence="1">Uncharacterized protein</fullName>
    </submittedName>
</protein>
<reference evidence="1" key="1">
    <citation type="journal article" date="2014" name="Front. Microbiol.">
        <title>High frequency of phylogenetically diverse reductive dehalogenase-homologous genes in deep subseafloor sedimentary metagenomes.</title>
        <authorList>
            <person name="Kawai M."/>
            <person name="Futagami T."/>
            <person name="Toyoda A."/>
            <person name="Takaki Y."/>
            <person name="Nishi S."/>
            <person name="Hori S."/>
            <person name="Arai W."/>
            <person name="Tsubouchi T."/>
            <person name="Morono Y."/>
            <person name="Uchiyama I."/>
            <person name="Ito T."/>
            <person name="Fujiyama A."/>
            <person name="Inagaki F."/>
            <person name="Takami H."/>
        </authorList>
    </citation>
    <scope>NUCLEOTIDE SEQUENCE</scope>
    <source>
        <strain evidence="1">Expedition CK06-06</strain>
    </source>
</reference>
<sequence>MNQVAKINAGLPAIFQGQAEGVFDEFSKGVTSGFPVISFRGGVWRVKKGGEEQVHVDDSGDSIRSISIVLLRGNPHLAKSYYEKQYEEGDTGSPRCWSTVGITPDASVENPIHSRCESCPMNAWGSKITPTGNKTRACADVRRMAVAMMHDVEAKALDSKHDVPVLLLRVPPASLNPLKEYIEKV</sequence>
<gene>
    <name evidence="1" type="ORF">S01H1_56833</name>
</gene>
<organism evidence="1">
    <name type="scientific">marine sediment metagenome</name>
    <dbReference type="NCBI Taxonomy" id="412755"/>
    <lineage>
        <taxon>unclassified sequences</taxon>
        <taxon>metagenomes</taxon>
        <taxon>ecological metagenomes</taxon>
    </lineage>
</organism>
<proteinExistence type="predicted"/>